<organism evidence="1 2">
    <name type="scientific">Myceligenerans indicum</name>
    <dbReference type="NCBI Taxonomy" id="2593663"/>
    <lineage>
        <taxon>Bacteria</taxon>
        <taxon>Bacillati</taxon>
        <taxon>Actinomycetota</taxon>
        <taxon>Actinomycetes</taxon>
        <taxon>Micrococcales</taxon>
        <taxon>Promicromonosporaceae</taxon>
        <taxon>Myceligenerans</taxon>
    </lineage>
</organism>
<reference evidence="1 2" key="1">
    <citation type="journal article" date="2021" name="Arch. Microbiol.">
        <title>Myceligenerans indicum sp. nov., an actinobacterium isolated from mangrove sediment of Sundarbans, India.</title>
        <authorList>
            <person name="Asha K."/>
            <person name="Bhadury P."/>
        </authorList>
    </citation>
    <scope>NUCLEOTIDE SEQUENCE [LARGE SCALE GENOMIC DNA]</scope>
    <source>
        <strain evidence="1 2">I2</strain>
    </source>
</reference>
<sequence length="175" mass="18680">MMGGFGSMGGAYELSGTGPVTTLDEAGTAAQRYADRLDLEVAEVMQFDNGFYAELRTPDGDGATEVLIDPGEGDVRIEYGPAMMWNTGYGPHAVASARPTEISPEQARQLADDWLAARDGALSAGDPETFPGYYTLHTEEAGRITGMLSVNAYTGAVWYHSWHGEFVGMSEVAAD</sequence>
<accession>A0ABS1LJ15</accession>
<keyword evidence="2" id="KW-1185">Reference proteome</keyword>
<name>A0ABS1LJ15_9MICO</name>
<evidence type="ECO:0000313" key="1">
    <source>
        <dbReference type="EMBL" id="MBL0886235.1"/>
    </source>
</evidence>
<dbReference type="Proteomes" id="UP000675409">
    <property type="component" value="Unassembled WGS sequence"/>
</dbReference>
<gene>
    <name evidence="1" type="ORF">HGK34_08120</name>
</gene>
<protein>
    <recommendedName>
        <fullName evidence="3">PepSY domain-containing protein</fullName>
    </recommendedName>
</protein>
<dbReference type="EMBL" id="JABBYC010000009">
    <property type="protein sequence ID" value="MBL0886235.1"/>
    <property type="molecule type" value="Genomic_DNA"/>
</dbReference>
<comment type="caution">
    <text evidence="1">The sequence shown here is derived from an EMBL/GenBank/DDBJ whole genome shotgun (WGS) entry which is preliminary data.</text>
</comment>
<evidence type="ECO:0008006" key="3">
    <source>
        <dbReference type="Google" id="ProtNLM"/>
    </source>
</evidence>
<evidence type="ECO:0000313" key="2">
    <source>
        <dbReference type="Proteomes" id="UP000675409"/>
    </source>
</evidence>
<proteinExistence type="predicted"/>